<keyword evidence="2 3" id="KW-0378">Hydrolase</keyword>
<dbReference type="InterPro" id="IPR002018">
    <property type="entry name" value="CarbesteraseB"/>
</dbReference>
<reference evidence="6" key="1">
    <citation type="journal article" date="2019" name="Int. J. Syst. Evol. Microbiol.">
        <title>The Global Catalogue of Microorganisms (GCM) 10K type strain sequencing project: providing services to taxonomists for standard genome sequencing and annotation.</title>
        <authorList>
            <consortium name="The Broad Institute Genomics Platform"/>
            <consortium name="The Broad Institute Genome Sequencing Center for Infectious Disease"/>
            <person name="Wu L."/>
            <person name="Ma J."/>
        </authorList>
    </citation>
    <scope>NUCLEOTIDE SEQUENCE [LARGE SCALE GENOMIC DNA]</scope>
    <source>
        <strain evidence="6">LMG 29247</strain>
    </source>
</reference>
<keyword evidence="6" id="KW-1185">Reference proteome</keyword>
<protein>
    <recommendedName>
        <fullName evidence="3">Carboxylic ester hydrolase</fullName>
        <ecNumber evidence="3">3.1.1.-</ecNumber>
    </recommendedName>
</protein>
<dbReference type="InterPro" id="IPR029058">
    <property type="entry name" value="AB_hydrolase_fold"/>
</dbReference>
<feature type="domain" description="Carboxylesterase type B" evidence="4">
    <location>
        <begin position="38"/>
        <end position="575"/>
    </location>
</feature>
<dbReference type="RefSeq" id="WP_147913905.1">
    <property type="nucleotide sequence ID" value="NZ_JBHUEJ010000024.1"/>
</dbReference>
<proteinExistence type="inferred from homology"/>
<dbReference type="EMBL" id="JBHUEJ010000024">
    <property type="protein sequence ID" value="MFD1711295.1"/>
    <property type="molecule type" value="Genomic_DNA"/>
</dbReference>
<dbReference type="InterPro" id="IPR019826">
    <property type="entry name" value="Carboxylesterase_B_AS"/>
</dbReference>
<sequence>MPFSRPMRRGALLALAAVSVLITACGGSDDSMNPENTSTRYGAVQGVNDSARSGTYFWKGIPFAQAPVGALRWKAPRPPVAWTGTRDARSFGASCIQNPRLYSPGNANTFDASVGDNLVTGHTPGSEDCLSLNIWRPATGEKNLPVIVFIHGGSNITGYSADPMYDGAALAKKANAVVVTANYRLGQLGFFRHPALRDTAVDPTLTADDQSGNYAVLDIVQALRFVQETIGDFGGDAKNVTLTGQSAGAINILAVATAPGQRAAGLFHKLAPLSGGISVATSPGFPQPANNLAGNNGYIPALNPVATYEALSNVLLAKLLIDDGTAADAAGATAWIQGHSSADIAAYLRGKPASTVLKVGVRTVGGLPNSTGSGPIPEGTVVATDPIAAILAGNYVKTPLLAGMTRSEGKLLSTFLPLVGHPVGIKLPDAQLFPILFDAAKAKAATFGDIINPAYPDGAAYDPAIAALDAKFFVALRDNMLNAFITQTPDKVWSYRFDWKQEAAPWNDVYGAAHAFDLPFLLGNFGPALYTNVIVNDANRGGREALSGAMMASLAAFARTGNPNDAALGTKWPTWPNKLVLDASPTAAKISVE</sequence>
<comment type="caution">
    <text evidence="5">The sequence shown here is derived from an EMBL/GenBank/DDBJ whole genome shotgun (WGS) entry which is preliminary data.</text>
</comment>
<dbReference type="InterPro" id="IPR050309">
    <property type="entry name" value="Type-B_Carboxylest/Lipase"/>
</dbReference>
<comment type="similarity">
    <text evidence="1 3">Belongs to the type-B carboxylesterase/lipase family.</text>
</comment>
<evidence type="ECO:0000259" key="4">
    <source>
        <dbReference type="Pfam" id="PF00135"/>
    </source>
</evidence>
<dbReference type="Proteomes" id="UP001597304">
    <property type="component" value="Unassembled WGS sequence"/>
</dbReference>
<keyword evidence="3" id="KW-0732">Signal</keyword>
<feature type="chain" id="PRO_5045006158" description="Carboxylic ester hydrolase" evidence="3">
    <location>
        <begin position="25"/>
        <end position="593"/>
    </location>
</feature>
<feature type="signal peptide" evidence="3">
    <location>
        <begin position="1"/>
        <end position="24"/>
    </location>
</feature>
<evidence type="ECO:0000256" key="2">
    <source>
        <dbReference type="ARBA" id="ARBA00022801"/>
    </source>
</evidence>
<organism evidence="5 6">
    <name type="scientific">Ottowia flava</name>
    <dbReference type="NCBI Taxonomy" id="2675430"/>
    <lineage>
        <taxon>Bacteria</taxon>
        <taxon>Pseudomonadati</taxon>
        <taxon>Pseudomonadota</taxon>
        <taxon>Betaproteobacteria</taxon>
        <taxon>Burkholderiales</taxon>
        <taxon>Comamonadaceae</taxon>
        <taxon>Ottowia</taxon>
    </lineage>
</organism>
<dbReference type="PROSITE" id="PS00122">
    <property type="entry name" value="CARBOXYLESTERASE_B_1"/>
    <property type="match status" value="1"/>
</dbReference>
<dbReference type="SUPFAM" id="SSF53474">
    <property type="entry name" value="alpha/beta-Hydrolases"/>
    <property type="match status" value="1"/>
</dbReference>
<dbReference type="PANTHER" id="PTHR11559">
    <property type="entry name" value="CARBOXYLESTERASE"/>
    <property type="match status" value="1"/>
</dbReference>
<dbReference type="Pfam" id="PF00135">
    <property type="entry name" value="COesterase"/>
    <property type="match status" value="1"/>
</dbReference>
<evidence type="ECO:0000313" key="6">
    <source>
        <dbReference type="Proteomes" id="UP001597304"/>
    </source>
</evidence>
<dbReference type="PROSITE" id="PS51257">
    <property type="entry name" value="PROKAR_LIPOPROTEIN"/>
    <property type="match status" value="1"/>
</dbReference>
<dbReference type="Gene3D" id="3.40.50.1820">
    <property type="entry name" value="alpha/beta hydrolase"/>
    <property type="match status" value="1"/>
</dbReference>
<gene>
    <name evidence="5" type="ORF">ACFSF0_11785</name>
</gene>
<evidence type="ECO:0000256" key="1">
    <source>
        <dbReference type="ARBA" id="ARBA00005964"/>
    </source>
</evidence>
<dbReference type="EC" id="3.1.1.-" evidence="3"/>
<name>A0ABW4KY50_9BURK</name>
<accession>A0ABW4KY50</accession>
<evidence type="ECO:0000256" key="3">
    <source>
        <dbReference type="RuleBase" id="RU361235"/>
    </source>
</evidence>
<evidence type="ECO:0000313" key="5">
    <source>
        <dbReference type="EMBL" id="MFD1711295.1"/>
    </source>
</evidence>